<keyword evidence="3" id="KW-1185">Reference proteome</keyword>
<comment type="caution">
    <text evidence="2">The sequence shown here is derived from an EMBL/GenBank/DDBJ whole genome shotgun (WGS) entry which is preliminary data.</text>
</comment>
<feature type="compositionally biased region" description="Basic residues" evidence="1">
    <location>
        <begin position="8"/>
        <end position="25"/>
    </location>
</feature>
<protein>
    <submittedName>
        <fullName evidence="2">Uncharacterized protein</fullName>
    </submittedName>
</protein>
<dbReference type="EMBL" id="JARBJD010000355">
    <property type="protein sequence ID" value="KAK2943266.1"/>
    <property type="molecule type" value="Genomic_DNA"/>
</dbReference>
<accession>A0ABQ9WUT8</accession>
<feature type="region of interest" description="Disordered" evidence="1">
    <location>
        <begin position="1"/>
        <end position="26"/>
    </location>
</feature>
<organism evidence="2 3">
    <name type="scientific">Blattamonas nauphoetae</name>
    <dbReference type="NCBI Taxonomy" id="2049346"/>
    <lineage>
        <taxon>Eukaryota</taxon>
        <taxon>Metamonada</taxon>
        <taxon>Preaxostyla</taxon>
        <taxon>Oxymonadida</taxon>
        <taxon>Blattamonas</taxon>
    </lineage>
</organism>
<dbReference type="Proteomes" id="UP001281761">
    <property type="component" value="Unassembled WGS sequence"/>
</dbReference>
<evidence type="ECO:0000313" key="2">
    <source>
        <dbReference type="EMBL" id="KAK2943266.1"/>
    </source>
</evidence>
<name>A0ABQ9WUT8_9EUKA</name>
<feature type="compositionally biased region" description="Polar residues" evidence="1">
    <location>
        <begin position="86"/>
        <end position="107"/>
    </location>
</feature>
<evidence type="ECO:0000256" key="1">
    <source>
        <dbReference type="SAM" id="MobiDB-lite"/>
    </source>
</evidence>
<evidence type="ECO:0000313" key="3">
    <source>
        <dbReference type="Proteomes" id="UP001281761"/>
    </source>
</evidence>
<feature type="compositionally biased region" description="Polar residues" evidence="1">
    <location>
        <begin position="115"/>
        <end position="137"/>
    </location>
</feature>
<gene>
    <name evidence="2" type="ORF">BLNAU_21838</name>
</gene>
<proteinExistence type="predicted"/>
<sequence>MNPVQPSAKRRPPHAVPVNKKKSTRAKVSIHTNVFPFDIRSQREESHHPIHAKSLPKSQRAHTKSKSLQICGAPIKGSPAMRRKTVQGSQISSPNRTVQGEASSANKVTRRNMHTLRQQESIASHQSASPTTVSHHQPTPGYIKLSSPFLNWCQSEPVAADRVSPLFVSLVSLVRDNVPFNVSLLRKVTTFFLVLDPAVNLDLLVKDFKNTTGQDCTDPVPLFVDSIIVLLSSSHNSIVGNVLAFLRRFVESCSAPIRSDLLNCNLISIIFSTHYLKDLSVLGDQLILRNLLTFLELFTKISSPIATRFNSFSPGTGHLSLQNLVLHKLWIPMEPALVQISRNPCILEWIEECAETLNLLSRILDVGACHQSTLDFVCSSRIPIVLLSLLTEVENEDAHQDILWILSLNIHNWQDGRAETMRRGKILQQMLEREGFGDGLEQKVLHEKSTRDGNYVRVYSFGIMDQLGMNFLKPR</sequence>
<feature type="region of interest" description="Disordered" evidence="1">
    <location>
        <begin position="85"/>
        <end position="138"/>
    </location>
</feature>
<reference evidence="2 3" key="1">
    <citation type="journal article" date="2022" name="bioRxiv">
        <title>Genomics of Preaxostyla Flagellates Illuminates Evolutionary Transitions and the Path Towards Mitochondrial Loss.</title>
        <authorList>
            <person name="Novak L.V.F."/>
            <person name="Treitli S.C."/>
            <person name="Pyrih J."/>
            <person name="Halakuc P."/>
            <person name="Pipaliya S.V."/>
            <person name="Vacek V."/>
            <person name="Brzon O."/>
            <person name="Soukal P."/>
            <person name="Eme L."/>
            <person name="Dacks J.B."/>
            <person name="Karnkowska A."/>
            <person name="Elias M."/>
            <person name="Hampl V."/>
        </authorList>
    </citation>
    <scope>NUCLEOTIDE SEQUENCE [LARGE SCALE GENOMIC DNA]</scope>
    <source>
        <strain evidence="2">NAU3</strain>
        <tissue evidence="2">Gut</tissue>
    </source>
</reference>
<feature type="region of interest" description="Disordered" evidence="1">
    <location>
        <begin position="41"/>
        <end position="67"/>
    </location>
</feature>